<dbReference type="SMART" id="SM00382">
    <property type="entry name" value="AAA"/>
    <property type="match status" value="1"/>
</dbReference>
<keyword evidence="1" id="KW-0547">Nucleotide-binding</keyword>
<evidence type="ECO:0000256" key="4">
    <source>
        <dbReference type="ARBA" id="ARBA00023163"/>
    </source>
</evidence>
<dbReference type="GO" id="GO:0000160">
    <property type="term" value="P:phosphorelay signal transduction system"/>
    <property type="evidence" value="ECO:0007669"/>
    <property type="project" value="InterPro"/>
</dbReference>
<dbReference type="CDD" id="cd00009">
    <property type="entry name" value="AAA"/>
    <property type="match status" value="1"/>
</dbReference>
<dbReference type="Pfam" id="PF02954">
    <property type="entry name" value="HTH_8"/>
    <property type="match status" value="1"/>
</dbReference>
<dbReference type="Pfam" id="PF25601">
    <property type="entry name" value="AAA_lid_14"/>
    <property type="match status" value="1"/>
</dbReference>
<evidence type="ECO:0000259" key="6">
    <source>
        <dbReference type="PROSITE" id="PS50045"/>
    </source>
</evidence>
<dbReference type="InterPro" id="IPR003593">
    <property type="entry name" value="AAA+_ATPase"/>
</dbReference>
<dbReference type="PROSITE" id="PS00675">
    <property type="entry name" value="SIGMA54_INTERACT_1"/>
    <property type="match status" value="1"/>
</dbReference>
<dbReference type="AlphaFoldDB" id="A0A956M0B9"/>
<protein>
    <submittedName>
        <fullName evidence="8">Sigma-54-dependent Fis family transcriptional regulator</fullName>
    </submittedName>
</protein>
<dbReference type="PROSITE" id="PS00688">
    <property type="entry name" value="SIGMA54_INTERACT_3"/>
    <property type="match status" value="1"/>
</dbReference>
<feature type="domain" description="Sigma-54 factor interaction" evidence="6">
    <location>
        <begin position="105"/>
        <end position="332"/>
    </location>
</feature>
<feature type="modified residue" description="4-aspartylphosphate" evidence="5">
    <location>
        <position position="25"/>
    </location>
</feature>
<evidence type="ECO:0000313" key="8">
    <source>
        <dbReference type="EMBL" id="MCA9728237.1"/>
    </source>
</evidence>
<dbReference type="Gene3D" id="3.40.50.2300">
    <property type="match status" value="1"/>
</dbReference>
<dbReference type="GO" id="GO:0005524">
    <property type="term" value="F:ATP binding"/>
    <property type="evidence" value="ECO:0007669"/>
    <property type="project" value="UniProtKB-KW"/>
</dbReference>
<reference evidence="8" key="2">
    <citation type="journal article" date="2021" name="Microbiome">
        <title>Successional dynamics and alternative stable states in a saline activated sludge microbial community over 9 years.</title>
        <authorList>
            <person name="Wang Y."/>
            <person name="Ye J."/>
            <person name="Ju F."/>
            <person name="Liu L."/>
            <person name="Boyd J.A."/>
            <person name="Deng Y."/>
            <person name="Parks D.H."/>
            <person name="Jiang X."/>
            <person name="Yin X."/>
            <person name="Woodcroft B.J."/>
            <person name="Tyson G.W."/>
            <person name="Hugenholtz P."/>
            <person name="Polz M.F."/>
            <person name="Zhang T."/>
        </authorList>
    </citation>
    <scope>NUCLEOTIDE SEQUENCE</scope>
    <source>
        <strain evidence="8">HKST-UBA01</strain>
    </source>
</reference>
<proteinExistence type="predicted"/>
<dbReference type="InterPro" id="IPR027417">
    <property type="entry name" value="P-loop_NTPase"/>
</dbReference>
<dbReference type="SUPFAM" id="SSF46689">
    <property type="entry name" value="Homeodomain-like"/>
    <property type="match status" value="1"/>
</dbReference>
<evidence type="ECO:0000256" key="2">
    <source>
        <dbReference type="ARBA" id="ARBA00022840"/>
    </source>
</evidence>
<dbReference type="InterPro" id="IPR002078">
    <property type="entry name" value="Sigma_54_int"/>
</dbReference>
<dbReference type="PROSITE" id="PS50110">
    <property type="entry name" value="RESPONSE_REGULATORY"/>
    <property type="match status" value="1"/>
</dbReference>
<feature type="non-terminal residue" evidence="8">
    <location>
        <position position="1"/>
    </location>
</feature>
<dbReference type="InterPro" id="IPR011006">
    <property type="entry name" value="CheY-like_superfamily"/>
</dbReference>
<organism evidence="8 9">
    <name type="scientific">Eiseniibacteriota bacterium</name>
    <dbReference type="NCBI Taxonomy" id="2212470"/>
    <lineage>
        <taxon>Bacteria</taxon>
        <taxon>Candidatus Eiseniibacteriota</taxon>
    </lineage>
</organism>
<dbReference type="InterPro" id="IPR025944">
    <property type="entry name" value="Sigma_54_int_dom_CS"/>
</dbReference>
<dbReference type="PANTHER" id="PTHR32071">
    <property type="entry name" value="TRANSCRIPTIONAL REGULATORY PROTEIN"/>
    <property type="match status" value="1"/>
</dbReference>
<dbReference type="Proteomes" id="UP000697710">
    <property type="component" value="Unassembled WGS sequence"/>
</dbReference>
<evidence type="ECO:0000256" key="5">
    <source>
        <dbReference type="PROSITE-ProRule" id="PRU00169"/>
    </source>
</evidence>
<dbReference type="SUPFAM" id="SSF52172">
    <property type="entry name" value="CheY-like"/>
    <property type="match status" value="1"/>
</dbReference>
<dbReference type="Gene3D" id="1.10.10.60">
    <property type="entry name" value="Homeodomain-like"/>
    <property type="match status" value="1"/>
</dbReference>
<name>A0A956M0B9_UNCEI</name>
<keyword evidence="2" id="KW-0067">ATP-binding</keyword>
<evidence type="ECO:0000256" key="1">
    <source>
        <dbReference type="ARBA" id="ARBA00022741"/>
    </source>
</evidence>
<reference evidence="8" key="1">
    <citation type="submission" date="2020-04" db="EMBL/GenBank/DDBJ databases">
        <authorList>
            <person name="Zhang T."/>
        </authorList>
    </citation>
    <scope>NUCLEOTIDE SEQUENCE</scope>
    <source>
        <strain evidence="8">HKST-UBA01</strain>
    </source>
</reference>
<gene>
    <name evidence="8" type="ORF">KC729_11180</name>
</gene>
<dbReference type="InterPro" id="IPR002197">
    <property type="entry name" value="HTH_Fis"/>
</dbReference>
<dbReference type="SUPFAM" id="SSF52540">
    <property type="entry name" value="P-loop containing nucleoside triphosphate hydrolases"/>
    <property type="match status" value="1"/>
</dbReference>
<keyword evidence="4" id="KW-0804">Transcription</keyword>
<keyword evidence="3" id="KW-0805">Transcription regulation</keyword>
<dbReference type="Gene3D" id="1.10.8.60">
    <property type="match status" value="1"/>
</dbReference>
<keyword evidence="5" id="KW-0597">Phosphoprotein</keyword>
<dbReference type="Pfam" id="PF00072">
    <property type="entry name" value="Response_reg"/>
    <property type="match status" value="1"/>
</dbReference>
<dbReference type="InterPro" id="IPR025662">
    <property type="entry name" value="Sigma_54_int_dom_ATP-bd_1"/>
</dbReference>
<evidence type="ECO:0000256" key="3">
    <source>
        <dbReference type="ARBA" id="ARBA00023015"/>
    </source>
</evidence>
<accession>A0A956M0B9</accession>
<dbReference type="GO" id="GO:0006355">
    <property type="term" value="P:regulation of DNA-templated transcription"/>
    <property type="evidence" value="ECO:0007669"/>
    <property type="project" value="InterPro"/>
</dbReference>
<dbReference type="PROSITE" id="PS50045">
    <property type="entry name" value="SIGMA54_INTERACT_4"/>
    <property type="match status" value="1"/>
</dbReference>
<dbReference type="Pfam" id="PF00158">
    <property type="entry name" value="Sigma54_activat"/>
    <property type="match status" value="1"/>
</dbReference>
<feature type="domain" description="Response regulatory" evidence="7">
    <location>
        <begin position="1"/>
        <end position="90"/>
    </location>
</feature>
<dbReference type="InterPro" id="IPR009057">
    <property type="entry name" value="Homeodomain-like_sf"/>
</dbReference>
<dbReference type="Gene3D" id="3.40.50.300">
    <property type="entry name" value="P-loop containing nucleotide triphosphate hydrolases"/>
    <property type="match status" value="1"/>
</dbReference>
<dbReference type="GO" id="GO:0043565">
    <property type="term" value="F:sequence-specific DNA binding"/>
    <property type="evidence" value="ECO:0007669"/>
    <property type="project" value="InterPro"/>
</dbReference>
<evidence type="ECO:0000259" key="7">
    <source>
        <dbReference type="PROSITE" id="PS50110"/>
    </source>
</evidence>
<dbReference type="InterPro" id="IPR058031">
    <property type="entry name" value="AAA_lid_NorR"/>
</dbReference>
<comment type="caution">
    <text evidence="8">The sequence shown here is derived from an EMBL/GenBank/DDBJ whole genome shotgun (WGS) entry which is preliminary data.</text>
</comment>
<dbReference type="InterPro" id="IPR001789">
    <property type="entry name" value="Sig_transdc_resp-reg_receiver"/>
</dbReference>
<dbReference type="EMBL" id="JAGQHR010000330">
    <property type="protein sequence ID" value="MCA9728237.1"/>
    <property type="molecule type" value="Genomic_DNA"/>
</dbReference>
<evidence type="ECO:0000313" key="9">
    <source>
        <dbReference type="Proteomes" id="UP000697710"/>
    </source>
</evidence>
<dbReference type="FunFam" id="3.40.50.300:FF:000006">
    <property type="entry name" value="DNA-binding transcriptional regulator NtrC"/>
    <property type="match status" value="1"/>
</dbReference>
<sequence>AVSAGDLATARERLQERDFDALLLDLMLPDGNGFDLLAELPKGEDAPHVAIITGNTAVTSLVKSVMGPNISFLIKPISIDELQKLLEKVEEPEPESSADTHFGYLVGESEPMHAVYRMIERVSKTEVEVLIQGESGVGKELVALAIHKASGAGGRFVAANCGAISRELIGSELFGHEKGAFTGAIGRKPGVFEQAADGTLFLDEITEMPIDLQPNLLRVIESGRVTRLGATEEIPVSCRVVSATNRTAQQMATDQCLREDLYFRLAVFPITIPPLRERQGDIPLLADAFLRELNAQNGTELRLEEDALARLEGYSWPGNVRELRHAIHRAYIMSDPEAGILVLPARLASPFAQESEPSEGLQAGKTISEVERELILLTLEKTGGDKPEAARMLGISLKTLYNRINVYKAEEKG</sequence>
<dbReference type="PRINTS" id="PR01590">
    <property type="entry name" value="HTHFIS"/>
</dbReference>